<dbReference type="InterPro" id="IPR035969">
    <property type="entry name" value="Rab-GAP_TBC_sf"/>
</dbReference>
<feature type="region of interest" description="Disordered" evidence="1">
    <location>
        <begin position="1221"/>
        <end position="1269"/>
    </location>
</feature>
<dbReference type="Pfam" id="PF00566">
    <property type="entry name" value="RabGAP-TBC"/>
    <property type="match status" value="1"/>
</dbReference>
<feature type="region of interest" description="Disordered" evidence="1">
    <location>
        <begin position="61"/>
        <end position="134"/>
    </location>
</feature>
<proteinExistence type="predicted"/>
<dbReference type="GO" id="GO:0031267">
    <property type="term" value="F:small GTPase binding"/>
    <property type="evidence" value="ECO:0007669"/>
    <property type="project" value="TreeGrafter"/>
</dbReference>
<dbReference type="PANTHER" id="PTHR47219:SF20">
    <property type="entry name" value="TBC1 DOMAIN FAMILY MEMBER 2B"/>
    <property type="match status" value="1"/>
</dbReference>
<keyword evidence="4" id="KW-1185">Reference proteome</keyword>
<dbReference type="SUPFAM" id="SSF47923">
    <property type="entry name" value="Ypt/Rab-GAP domain of gyp1p"/>
    <property type="match status" value="2"/>
</dbReference>
<evidence type="ECO:0000313" key="3">
    <source>
        <dbReference type="EMBL" id="GBG27323.1"/>
    </source>
</evidence>
<dbReference type="GO" id="GO:0005096">
    <property type="term" value="F:GTPase activator activity"/>
    <property type="evidence" value="ECO:0007669"/>
    <property type="project" value="TreeGrafter"/>
</dbReference>
<organism evidence="3 4">
    <name type="scientific">Hondaea fermentalgiana</name>
    <dbReference type="NCBI Taxonomy" id="2315210"/>
    <lineage>
        <taxon>Eukaryota</taxon>
        <taxon>Sar</taxon>
        <taxon>Stramenopiles</taxon>
        <taxon>Bigyra</taxon>
        <taxon>Labyrinthulomycetes</taxon>
        <taxon>Thraustochytrida</taxon>
        <taxon>Thraustochytriidae</taxon>
        <taxon>Hondaea</taxon>
    </lineage>
</organism>
<dbReference type="PROSITE" id="PS50086">
    <property type="entry name" value="TBC_RABGAP"/>
    <property type="match status" value="1"/>
</dbReference>
<evidence type="ECO:0000256" key="1">
    <source>
        <dbReference type="SAM" id="MobiDB-lite"/>
    </source>
</evidence>
<accession>A0A2R5GFB7</accession>
<feature type="compositionally biased region" description="Gly residues" evidence="1">
    <location>
        <begin position="1254"/>
        <end position="1266"/>
    </location>
</feature>
<dbReference type="InParanoid" id="A0A2R5GFB7"/>
<gene>
    <name evidence="3" type="ORF">FCC1311_035452</name>
</gene>
<dbReference type="OrthoDB" id="294251at2759"/>
<protein>
    <submittedName>
        <fullName evidence="3">TBC1 domain family member 2A</fullName>
    </submittedName>
</protein>
<dbReference type="SMART" id="SM00164">
    <property type="entry name" value="TBC"/>
    <property type="match status" value="1"/>
</dbReference>
<feature type="compositionally biased region" description="Polar residues" evidence="1">
    <location>
        <begin position="113"/>
        <end position="130"/>
    </location>
</feature>
<feature type="compositionally biased region" description="Low complexity" evidence="1">
    <location>
        <begin position="965"/>
        <end position="984"/>
    </location>
</feature>
<dbReference type="PANTHER" id="PTHR47219">
    <property type="entry name" value="RAB GTPASE-ACTIVATING PROTEIN 1-LIKE"/>
    <property type="match status" value="1"/>
</dbReference>
<feature type="compositionally biased region" description="Polar residues" evidence="1">
    <location>
        <begin position="1531"/>
        <end position="1541"/>
    </location>
</feature>
<evidence type="ECO:0000313" key="4">
    <source>
        <dbReference type="Proteomes" id="UP000241890"/>
    </source>
</evidence>
<feature type="compositionally biased region" description="Polar residues" evidence="1">
    <location>
        <begin position="1361"/>
        <end position="1375"/>
    </location>
</feature>
<feature type="region of interest" description="Disordered" evidence="1">
    <location>
        <begin position="998"/>
        <end position="1034"/>
    </location>
</feature>
<sequence>MMALAVAGSAAIAEQVFVNAMELLGAMVLMLVLDTTYRYVARRMSARDTKVEDVLPCQQKGLHEPTSAQNIDQDTDAAQGDSASARHNGDSVAEKAVSTINATTVASKPDSHAPTSNRAASFVSEPSTQTKADDSLTARLLTRITAWASAPRRRTRQGDAPLRTLLEFLEPQDIANIHYASPLLWRDLVGHVSEAPKPCQAHARARTLASGDADLDAMLKVLGTKGLHDDLGSTACARICDAALHAAFSRDCPAYAKKALQILTPSMSATDVQHARQVICEELLACGLVEDAEMYMREMVATHSCRVPASLCLRLCLAHLSQSFAEACLAAPSSGSSPFRSTSSLYSLITISDRKARANFSQRLQQFIDYCATSAAGVGLFAEPATLSLCAVLEAEHRMCSLDFSPASTAGEASDQNCHDEHVNVKDSSAEPEIAAVSSPQQQWITPERSRNAARLRSRRTNSNFSSEGIVTTTATAQQHSRRRNNSGSTASTTSTGSCKKSGPTTPTAGSALPFADQCPLTAPANANANANAVSDSDSDSGTIANAIASAVTVTSAIRTVDDLHVCMGGSGVEVARLTSSSSPPLMSMSAVPPPVPARVATSARAEVISGDLLFRMLEGCKRKYKAGGRRRRVSYTHPLFKELLEAFSALTERGGKCARVEVWRLVALRAEAEMAQDTGYFWKLDVSDENVDEASRIQIEKDIARSGSLWDSLPEEQALAWRGRLRHILRAYAVHDRRNGYTQGMNLFAAEFLFVTASEELSFWLVMHVCYTSRIAPDYFTSDIAGLKRDVWVVQQLLEQYFPELMAHLKKCDLDVSYLFIGPLLSLFCSVLPPGSSRLHQFYDVMLANGETTLFAALLSLFKMSEPSLMQQTDSGSLMDTLNLSLETMQSSDPAFIETFHRSLLQWCMALDPGTIADFRKSAPMHWCNMDVLLQMARERDQELLSAHTSSGRRTSNAPSALQPSTVSSSTPLTSSSTSSPLSFGGSRYRLKLFSNQSQSQSQNFQRNSTGDGGNAALQQNGASPHGLSGTEDASSRQLNLRIVWIVSNLRHPFANATAEEYRQAAIATCTDILKRNGYAEILLQQHSDLGRGPGPPTSASPLLPGTMTNSDGGATLQHKKDATDVWRAPDSYLGMRALLEGLMDALLEASRDVSEENSLMLLLDRLYQCIRTSRDAIPLYKNSSALLDELFKLIAPSGAETVAKVVPWRKKLRNVFLPRRSSGTSSSATPSAASAQAASPTASLTATAGSAPGLGTGPGAGAGGRFDSLEDAGLGSAGIGSGGLLGSLGSDPEVEDKDRQEWRTHLVLLLLARKVHAENQEIRLYETLDAETGTRISSLYDQIAEALRGDIDAAILNASSSPTDASAGPQATRNGRRPQRSMSPAEEAATPLQSSDTEEDADTLAPTAEFNHAFDYQLRVWSLDRGATLYLATWAHAREMDLRSTQKALGAHRRFKSYAPGRGDSFSPSMRSHSRRSVAGSGRNELSSAGSSARGDTSGSGQSTGGLGLDEAVADGLGPPFGVKKSRSRSSPLGAQTSVERGGEVPRLSREVPVTVRSLQHLDVHKVREISLSNSQHWRALYWALRSNYHLTLEMSQLADVAATVSCRALIKELASYLHTSTYNMQAKLCDAARVDHIALQIETFDGLLSGQSADAESHANQVLLDDLSDQVKLCHVEAWRVHFGDQLATIQGQIIL</sequence>
<feature type="region of interest" description="Disordered" evidence="1">
    <location>
        <begin position="945"/>
        <end position="984"/>
    </location>
</feature>
<feature type="compositionally biased region" description="Polar residues" evidence="1">
    <location>
        <begin position="948"/>
        <end position="964"/>
    </location>
</feature>
<feature type="region of interest" description="Disordered" evidence="1">
    <location>
        <begin position="1361"/>
        <end position="1404"/>
    </location>
</feature>
<dbReference type="Gene3D" id="1.10.472.80">
    <property type="entry name" value="Ypt/Rab-GAP domain of gyp1p, domain 3"/>
    <property type="match status" value="1"/>
</dbReference>
<dbReference type="Proteomes" id="UP000241890">
    <property type="component" value="Unassembled WGS sequence"/>
</dbReference>
<feature type="domain" description="Rab-GAP TBC" evidence="2">
    <location>
        <begin position="654"/>
        <end position="851"/>
    </location>
</feature>
<evidence type="ECO:0000259" key="2">
    <source>
        <dbReference type="PROSITE" id="PS50086"/>
    </source>
</evidence>
<feature type="region of interest" description="Disordered" evidence="1">
    <location>
        <begin position="1456"/>
        <end position="1547"/>
    </location>
</feature>
<feature type="compositionally biased region" description="Polar residues" evidence="1">
    <location>
        <begin position="465"/>
        <end position="479"/>
    </location>
</feature>
<dbReference type="InterPro" id="IPR000195">
    <property type="entry name" value="Rab-GAP-TBC_dom"/>
</dbReference>
<feature type="region of interest" description="Disordered" evidence="1">
    <location>
        <begin position="425"/>
        <end position="513"/>
    </location>
</feature>
<comment type="caution">
    <text evidence="3">The sequence shown here is derived from an EMBL/GenBank/DDBJ whole genome shotgun (WGS) entry which is preliminary data.</text>
</comment>
<feature type="compositionally biased region" description="Low complexity" evidence="1">
    <location>
        <begin position="998"/>
        <end position="1010"/>
    </location>
</feature>
<dbReference type="InterPro" id="IPR050302">
    <property type="entry name" value="Rab_GAP_TBC_domain"/>
</dbReference>
<dbReference type="Gene3D" id="1.10.8.270">
    <property type="entry name" value="putative rabgap domain of human tbc1 domain family member 14 like domains"/>
    <property type="match status" value="1"/>
</dbReference>
<reference evidence="3 4" key="1">
    <citation type="submission" date="2017-12" db="EMBL/GenBank/DDBJ databases">
        <title>Sequencing, de novo assembly and annotation of complete genome of a new Thraustochytrid species, strain FCC1311.</title>
        <authorList>
            <person name="Sedici K."/>
            <person name="Godart F."/>
            <person name="Aiese Cigliano R."/>
            <person name="Sanseverino W."/>
            <person name="Barakat M."/>
            <person name="Ortet P."/>
            <person name="Marechal E."/>
            <person name="Cagnac O."/>
            <person name="Amato A."/>
        </authorList>
    </citation>
    <scope>NUCLEOTIDE SEQUENCE [LARGE SCALE GENOMIC DNA]</scope>
</reference>
<feature type="compositionally biased region" description="Low complexity" evidence="1">
    <location>
        <begin position="1223"/>
        <end position="1253"/>
    </location>
</feature>
<feature type="compositionally biased region" description="Low complexity" evidence="1">
    <location>
        <begin position="487"/>
        <end position="506"/>
    </location>
</feature>
<dbReference type="EMBL" id="BEYU01000029">
    <property type="protein sequence ID" value="GBG27323.1"/>
    <property type="molecule type" value="Genomic_DNA"/>
</dbReference>
<name>A0A2R5GFB7_9STRA</name>